<dbReference type="RefSeq" id="WP_058370168.1">
    <property type="nucleotide sequence ID" value="NZ_LNTB01000001.1"/>
</dbReference>
<protein>
    <submittedName>
        <fullName evidence="2">Uncharacterized protein</fullName>
    </submittedName>
</protein>
<keyword evidence="1" id="KW-0812">Transmembrane</keyword>
<feature type="transmembrane region" description="Helical" evidence="1">
    <location>
        <begin position="12"/>
        <end position="33"/>
    </location>
</feature>
<proteinExistence type="predicted"/>
<dbReference type="OrthoDB" id="381559at2157"/>
<dbReference type="STRING" id="2309.CF15_01190"/>
<evidence type="ECO:0000256" key="1">
    <source>
        <dbReference type="SAM" id="Phobius"/>
    </source>
</evidence>
<dbReference type="AlphaFoldDB" id="A0A0V8RTU5"/>
<keyword evidence="1" id="KW-0472">Membrane</keyword>
<evidence type="ECO:0000313" key="3">
    <source>
        <dbReference type="Proteomes" id="UP000053352"/>
    </source>
</evidence>
<comment type="caution">
    <text evidence="2">The sequence shown here is derived from an EMBL/GenBank/DDBJ whole genome shotgun (WGS) entry which is preliminary data.</text>
</comment>
<gene>
    <name evidence="2" type="ORF">CF15_01190</name>
</gene>
<name>A0A0V8RTU5_PYROC</name>
<keyword evidence="1" id="KW-1133">Transmembrane helix</keyword>
<accession>A0A0V8RTU5</accession>
<reference evidence="2 3" key="1">
    <citation type="submission" date="2015-11" db="EMBL/GenBank/DDBJ databases">
        <title>Genome sequence of Pyrodictium occultum PL-19, a marine hyperthermophilic archaeon isolated from Volcano, Italy.</title>
        <authorList>
            <person name="Utturkar S."/>
            <person name="Huber H."/>
            <person name="Leptihn S."/>
            <person name="Brown S."/>
            <person name="Stetter K.O."/>
            <person name="Podar M."/>
        </authorList>
    </citation>
    <scope>NUCLEOTIDE SEQUENCE [LARGE SCALE GENOMIC DNA]</scope>
    <source>
        <strain evidence="2 3">PL-19</strain>
    </source>
</reference>
<evidence type="ECO:0000313" key="2">
    <source>
        <dbReference type="EMBL" id="KSW11493.1"/>
    </source>
</evidence>
<dbReference type="Proteomes" id="UP000053352">
    <property type="component" value="Unassembled WGS sequence"/>
</dbReference>
<dbReference type="EMBL" id="LNTB01000001">
    <property type="protein sequence ID" value="KSW11493.1"/>
    <property type="molecule type" value="Genomic_DNA"/>
</dbReference>
<keyword evidence="3" id="KW-1185">Reference proteome</keyword>
<organism evidence="2 3">
    <name type="scientific">Pyrodictium occultum</name>
    <dbReference type="NCBI Taxonomy" id="2309"/>
    <lineage>
        <taxon>Archaea</taxon>
        <taxon>Thermoproteota</taxon>
        <taxon>Thermoprotei</taxon>
        <taxon>Desulfurococcales</taxon>
        <taxon>Pyrodictiaceae</taxon>
        <taxon>Pyrodictium</taxon>
    </lineage>
</organism>
<sequence>MQRVQAVKELARIIVSLGVGLAMAYLGYRFFLYSIGYLAEEPPRVTAGLMAGLAGFTFTAAAVTLLRDWIIVEKASRLGERRGPEAGGKEEGKRG</sequence>
<feature type="transmembrane region" description="Helical" evidence="1">
    <location>
        <begin position="45"/>
        <end position="66"/>
    </location>
</feature>